<comment type="caution">
    <text evidence="3">The sequence shown here is derived from an EMBL/GenBank/DDBJ whole genome shotgun (WGS) entry which is preliminary data.</text>
</comment>
<feature type="region of interest" description="Disordered" evidence="1">
    <location>
        <begin position="1708"/>
        <end position="1759"/>
    </location>
</feature>
<evidence type="ECO:0000259" key="2">
    <source>
        <dbReference type="PROSITE" id="PS50011"/>
    </source>
</evidence>
<feature type="compositionally biased region" description="Low complexity" evidence="1">
    <location>
        <begin position="906"/>
        <end position="915"/>
    </location>
</feature>
<feature type="compositionally biased region" description="Pro residues" evidence="1">
    <location>
        <begin position="1506"/>
        <end position="1521"/>
    </location>
</feature>
<feature type="compositionally biased region" description="Polar residues" evidence="1">
    <location>
        <begin position="1860"/>
        <end position="1871"/>
    </location>
</feature>
<feature type="compositionally biased region" description="Polar residues" evidence="1">
    <location>
        <begin position="1782"/>
        <end position="1798"/>
    </location>
</feature>
<accession>A0A835YFM8</accession>
<feature type="region of interest" description="Disordered" evidence="1">
    <location>
        <begin position="1782"/>
        <end position="1809"/>
    </location>
</feature>
<dbReference type="InterPro" id="IPR001245">
    <property type="entry name" value="Ser-Thr/Tyr_kinase_cat_dom"/>
</dbReference>
<dbReference type="PROSITE" id="PS50011">
    <property type="entry name" value="PROTEIN_KINASE_DOM"/>
    <property type="match status" value="1"/>
</dbReference>
<dbReference type="GO" id="GO:0005524">
    <property type="term" value="F:ATP binding"/>
    <property type="evidence" value="ECO:0007669"/>
    <property type="project" value="InterPro"/>
</dbReference>
<feature type="compositionally biased region" description="Polar residues" evidence="1">
    <location>
        <begin position="896"/>
        <end position="905"/>
    </location>
</feature>
<protein>
    <recommendedName>
        <fullName evidence="2">Protein kinase domain-containing protein</fullName>
    </recommendedName>
</protein>
<reference evidence="3" key="1">
    <citation type="journal article" date="2020" name="bioRxiv">
        <title>Comparative genomics of Chlamydomonas.</title>
        <authorList>
            <person name="Craig R.J."/>
            <person name="Hasan A.R."/>
            <person name="Ness R.W."/>
            <person name="Keightley P.D."/>
        </authorList>
    </citation>
    <scope>NUCLEOTIDE SEQUENCE</scope>
    <source>
        <strain evidence="3">CCAP 11/70</strain>
    </source>
</reference>
<dbReference type="InterPro" id="IPR011009">
    <property type="entry name" value="Kinase-like_dom_sf"/>
</dbReference>
<proteinExistence type="predicted"/>
<dbReference type="Proteomes" id="UP000612055">
    <property type="component" value="Unassembled WGS sequence"/>
</dbReference>
<dbReference type="Gene3D" id="1.10.510.10">
    <property type="entry name" value="Transferase(Phosphotransferase) domain 1"/>
    <property type="match status" value="2"/>
</dbReference>
<feature type="compositionally biased region" description="Polar residues" evidence="1">
    <location>
        <begin position="1105"/>
        <end position="1122"/>
    </location>
</feature>
<feature type="region of interest" description="Disordered" evidence="1">
    <location>
        <begin position="852"/>
        <end position="915"/>
    </location>
</feature>
<feature type="compositionally biased region" description="Low complexity" evidence="1">
    <location>
        <begin position="1708"/>
        <end position="1723"/>
    </location>
</feature>
<feature type="domain" description="Protein kinase" evidence="2">
    <location>
        <begin position="1345"/>
        <end position="1934"/>
    </location>
</feature>
<evidence type="ECO:0000313" key="4">
    <source>
        <dbReference type="Proteomes" id="UP000612055"/>
    </source>
</evidence>
<dbReference type="GO" id="GO:0004713">
    <property type="term" value="F:protein tyrosine kinase activity"/>
    <property type="evidence" value="ECO:0007669"/>
    <property type="project" value="InterPro"/>
</dbReference>
<feature type="region of interest" description="Disordered" evidence="1">
    <location>
        <begin position="1503"/>
        <end position="1563"/>
    </location>
</feature>
<dbReference type="Gene3D" id="3.30.200.20">
    <property type="entry name" value="Phosphorylase Kinase, domain 1"/>
    <property type="match status" value="1"/>
</dbReference>
<feature type="region of interest" description="Disordered" evidence="1">
    <location>
        <begin position="1"/>
        <end position="21"/>
    </location>
</feature>
<feature type="region of interest" description="Disordered" evidence="1">
    <location>
        <begin position="1044"/>
        <end position="1129"/>
    </location>
</feature>
<feature type="compositionally biased region" description="Low complexity" evidence="1">
    <location>
        <begin position="1872"/>
        <end position="1892"/>
    </location>
</feature>
<feature type="region of interest" description="Disordered" evidence="1">
    <location>
        <begin position="1860"/>
        <end position="1893"/>
    </location>
</feature>
<dbReference type="InterPro" id="IPR000719">
    <property type="entry name" value="Prot_kinase_dom"/>
</dbReference>
<dbReference type="OrthoDB" id="546088at2759"/>
<evidence type="ECO:0000313" key="3">
    <source>
        <dbReference type="EMBL" id="KAG2497870.1"/>
    </source>
</evidence>
<gene>
    <name evidence="3" type="ORF">HYH03_004136</name>
</gene>
<dbReference type="PANTHER" id="PTHR44329">
    <property type="entry name" value="SERINE/THREONINE-PROTEIN KINASE TNNI3K-RELATED"/>
    <property type="match status" value="1"/>
</dbReference>
<dbReference type="SUPFAM" id="SSF56112">
    <property type="entry name" value="Protein kinase-like (PK-like)"/>
    <property type="match status" value="1"/>
</dbReference>
<dbReference type="InterPro" id="IPR020635">
    <property type="entry name" value="Tyr_kinase_cat_dom"/>
</dbReference>
<keyword evidence="4" id="KW-1185">Reference proteome</keyword>
<organism evidence="3 4">
    <name type="scientific">Edaphochlamys debaryana</name>
    <dbReference type="NCBI Taxonomy" id="47281"/>
    <lineage>
        <taxon>Eukaryota</taxon>
        <taxon>Viridiplantae</taxon>
        <taxon>Chlorophyta</taxon>
        <taxon>core chlorophytes</taxon>
        <taxon>Chlorophyceae</taxon>
        <taxon>CS clade</taxon>
        <taxon>Chlamydomonadales</taxon>
        <taxon>Chlamydomonadales incertae sedis</taxon>
        <taxon>Edaphochlamys</taxon>
    </lineage>
</organism>
<dbReference type="EMBL" id="JAEHOE010000012">
    <property type="protein sequence ID" value="KAG2497870.1"/>
    <property type="molecule type" value="Genomic_DNA"/>
</dbReference>
<feature type="compositionally biased region" description="Acidic residues" evidence="1">
    <location>
        <begin position="1749"/>
        <end position="1758"/>
    </location>
</feature>
<dbReference type="PANTHER" id="PTHR44329:SF214">
    <property type="entry name" value="PROTEIN KINASE DOMAIN-CONTAINING PROTEIN"/>
    <property type="match status" value="1"/>
</dbReference>
<dbReference type="SMART" id="SM00219">
    <property type="entry name" value="TyrKc"/>
    <property type="match status" value="1"/>
</dbReference>
<feature type="compositionally biased region" description="Low complexity" evidence="1">
    <location>
        <begin position="1544"/>
        <end position="1563"/>
    </location>
</feature>
<evidence type="ECO:0000256" key="1">
    <source>
        <dbReference type="SAM" id="MobiDB-lite"/>
    </source>
</evidence>
<feature type="region of interest" description="Disordered" evidence="1">
    <location>
        <begin position="985"/>
        <end position="1025"/>
    </location>
</feature>
<dbReference type="Pfam" id="PF07714">
    <property type="entry name" value="PK_Tyr_Ser-Thr"/>
    <property type="match status" value="1"/>
</dbReference>
<feature type="compositionally biased region" description="Pro residues" evidence="1">
    <location>
        <begin position="1531"/>
        <end position="1543"/>
    </location>
</feature>
<dbReference type="GO" id="GO:0004674">
    <property type="term" value="F:protein serine/threonine kinase activity"/>
    <property type="evidence" value="ECO:0007669"/>
    <property type="project" value="TreeGrafter"/>
</dbReference>
<name>A0A835YFM8_9CHLO</name>
<dbReference type="InterPro" id="IPR051681">
    <property type="entry name" value="Ser/Thr_Kinases-Pseudokinases"/>
</dbReference>
<feature type="compositionally biased region" description="Basic and acidic residues" evidence="1">
    <location>
        <begin position="1054"/>
        <end position="1070"/>
    </location>
</feature>
<sequence>MELRGAPDGLSELDMSSAPPLSLAPNQTLMVRGATLRTTLTPPAALSWSAFLVPRELTLGAGSRLVLRGVTVLVSSCAALSQHQSLACRVCPSPVFTITPTSLHVERLSTPSADFENVTLMCSGFKPAPFPCLAYVVRSGQELVNAISSAQSLGSGTPQLRANSSGFAEAAPPFPPPSSVSPTSAANVAMYLFIPTHISMAHVALPYGSSRPDVRVAVPQPIGQSLVVISGPPVDPGATSGGSASEGGLVEWDLAHLPYILPMSERQGRIQIQNLALTNLPYGHAADNPSAMLGSLVWTFDVERELLGAPLKGRLVLSNVTLRVRSEELATWVADSTGALPPPPLDAVLCAQENTVSAMPGKAVLVPSGGARGGPSLQVRFAASRGGIWVLQDALLTDLGSTVWLSTEPALCADAALAQPDAYACTPTPLLHSGSHGPGGQAGCGWTCACDPSLATAVIAAAVDGLPGPSSHPLCQLAPGGVAEVTSLRASRELFGTLLERAHMAVDLASKPDDLNPCDFNSVQANVTVPSALAGDPFRPLFLDWRGAAQAGVNLRMPKASLTIRALVLLNLPVAGLHPSVVAASGVGITAASEGQLPTAEGDFGEEEEREGAAFGLEGLYGPGPFVWGKPAGRDPTQGLPQALANFTSCLWVLDFDRSTDPFTDPSASGSGWALRIHNTTANVFYPAELKTKAGRRLPRAYLESVILVLPPAELALIVWVLAHNSTGVLGDASVAALMHETLLGRSQLAGSSLSWLRAAAESGGSACGDGAAPDASHAAVEAGSPYAGLYKLGVTSLTFATYEWCGVHGRNVTLTSAAQPGSPYPLLPRASLALPVASTIADAGAVLGSGVGEPPGSAAPGTSAGQGDPLTPTCSESPGAPCAPAISSDAGPGSGTPSSQPADTASSGGSSSAPAVPIAAGVGAALALAVLLAAAAVGFVFWRRSAARTAAAAGVGKLAADSSDPSKAASVGVDLGPAAWLEEGCSSRDATSDDRGPPGAPARRLAPPAPPSERISSAADPPSVNVTKRSFIREWLRLAGVYNSQDPEPASDGSRHGPDRAHGGSDGRGKSGRTRAAEARVTGSTAPVGTATDCEEGCSRCADGNTSATSTGPHARTTATRPSPDAGVASAAPCTAAVACPPSPSAAALTHGAARATAPLAVPSRAPFARRSAGLLGPASVASSPNGASYLASGLARMYAKVDQMRETIRSGDSTSTGGPLTGGPYSMGASSALPPQPATLQRFGRSSLGLAGSLTLPSLPPIYDGGDDIATAEGAEVAVASVAAGSSVAPAPAPSLVAVACDHEAVGPTAVAVAPSAVPSGVNGGAASGAVAEDAALWGINGLTLLCELSRGAQGVVYRGSWRGVDVVVKSYLFAHAQWGGGRGGPHAPGARVLHEAALCLWCHHPNLAATYTHSLQPLAGVVAHGDSSRPRNVRLSSCAPRYPSQSLSGFPSLFGSEQGYPAAASEEAAPVPEAWRLVLVQEFCDGDSLRHGLLSGALAPAQAAPPPAPPASAPPQHMPPVSTDAPARMPPVAPHPPAPAAPATQDQPPAPKALLAPGAATSRPPAPAVLLLALDVARGLAHLHRCGIVHGELCCANVLLSQRAAAAAAAAAAAREQATAAAALARPRSFSGTTMEMLFGNGFGSVETGTGTAGASAGASVFGGATGDGLSALLGGRMWAAAVGGASNWAGSDSLDFSDALAPMRRPAQGQGAAAPSRRQQPPPPPRPGGHRAAGPRRPRSRSEGGEEGGEEQAEAEARLHRFRQACGLRYVAKVTNFSPSSRLTDSSGPSQSHLPTAGSRKCSLHAAPEQAAGGASSKPADVYAFAILCWELASGMPLPEALDACPALRTGPLGSVRSNAPNASPLETSAGSNSGSGGSQAPAGPTAARLLPWPSTAPSGLVALAEECLRVAPEERPALACVVERLQAMVAALMVEV</sequence>